<dbReference type="EMBL" id="CM016558">
    <property type="protein sequence ID" value="TKW07011.1"/>
    <property type="molecule type" value="Genomic_DNA"/>
</dbReference>
<name>A0A4U6TW04_SETVI</name>
<reference evidence="2" key="1">
    <citation type="submission" date="2019-03" db="EMBL/GenBank/DDBJ databases">
        <title>WGS assembly of Setaria viridis.</title>
        <authorList>
            <person name="Huang P."/>
            <person name="Jenkins J."/>
            <person name="Grimwood J."/>
            <person name="Barry K."/>
            <person name="Healey A."/>
            <person name="Mamidi S."/>
            <person name="Sreedasyam A."/>
            <person name="Shu S."/>
            <person name="Feldman M."/>
            <person name="Wu J."/>
            <person name="Yu Y."/>
            <person name="Chen C."/>
            <person name="Johnson J."/>
            <person name="Rokhsar D."/>
            <person name="Baxter I."/>
            <person name="Schmutz J."/>
            <person name="Brutnell T."/>
            <person name="Kellogg E."/>
        </authorList>
    </citation>
    <scope>NUCLEOTIDE SEQUENCE [LARGE SCALE GENOMIC DNA]</scope>
</reference>
<accession>A0A4U6TW04</accession>
<gene>
    <name evidence="2" type="ORF">SEVIR_7G279350v2</name>
</gene>
<dbReference type="Gramene" id="TKW07011">
    <property type="protein sequence ID" value="TKW07011"/>
    <property type="gene ID" value="SEVIR_7G279350v2"/>
</dbReference>
<organism evidence="2 3">
    <name type="scientific">Setaria viridis</name>
    <name type="common">Green bristlegrass</name>
    <name type="synonym">Setaria italica subsp. viridis</name>
    <dbReference type="NCBI Taxonomy" id="4556"/>
    <lineage>
        <taxon>Eukaryota</taxon>
        <taxon>Viridiplantae</taxon>
        <taxon>Streptophyta</taxon>
        <taxon>Embryophyta</taxon>
        <taxon>Tracheophyta</taxon>
        <taxon>Spermatophyta</taxon>
        <taxon>Magnoliopsida</taxon>
        <taxon>Liliopsida</taxon>
        <taxon>Poales</taxon>
        <taxon>Poaceae</taxon>
        <taxon>PACMAD clade</taxon>
        <taxon>Panicoideae</taxon>
        <taxon>Panicodae</taxon>
        <taxon>Paniceae</taxon>
        <taxon>Cenchrinae</taxon>
        <taxon>Setaria</taxon>
    </lineage>
</organism>
<evidence type="ECO:0000313" key="2">
    <source>
        <dbReference type="EMBL" id="TKW07011.1"/>
    </source>
</evidence>
<evidence type="ECO:0000313" key="3">
    <source>
        <dbReference type="Proteomes" id="UP000298652"/>
    </source>
</evidence>
<keyword evidence="3" id="KW-1185">Reference proteome</keyword>
<feature type="region of interest" description="Disordered" evidence="1">
    <location>
        <begin position="1"/>
        <end position="39"/>
    </location>
</feature>
<dbReference type="AlphaFoldDB" id="A0A4U6TW04"/>
<evidence type="ECO:0000256" key="1">
    <source>
        <dbReference type="SAM" id="MobiDB-lite"/>
    </source>
</evidence>
<proteinExistence type="predicted"/>
<protein>
    <submittedName>
        <fullName evidence="2">Uncharacterized protein</fullName>
    </submittedName>
</protein>
<sequence length="77" mass="8361">MANSAMSAIPPSPRCDPRDVAAQPSEIVSRSPEFPSSHAARASRYDAWLCGSTSEPRILWHNPETSIDVLPPCSQVQ</sequence>
<dbReference type="Proteomes" id="UP000298652">
    <property type="component" value="Chromosome 7"/>
</dbReference>